<proteinExistence type="predicted"/>
<dbReference type="Gene3D" id="1.25.40.10">
    <property type="entry name" value="Tetratricopeptide repeat domain"/>
    <property type="match status" value="1"/>
</dbReference>
<evidence type="ECO:0000256" key="1">
    <source>
        <dbReference type="SAM" id="MobiDB-lite"/>
    </source>
</evidence>
<keyword evidence="2" id="KW-1185">Reference proteome</keyword>
<dbReference type="GeneID" id="117652505"/>
<sequence length="429" mass="48126">MAPILVHGTIVPELDDSVSPMAANMVGSMMMRGLACPFTWDNMMVFDDDDDINCMIDRLPLAVSSWDSIIQKCHIAFCEFQRGNVPKSSCFISECFIPLLEVPGLETSCELTKTYRQGLKHVLDATSAFIRLHDAHEDMSRRNLFNFVASIPSVDSMDEKQKAAINAIRCKLSAYPNNKLYARAAIALDPNEGQWHFYLSKVIYDAEQLPDHNCMKEGHEAPDMADLLNHNKVALFSARKSPEPFLLMAHLILTYGHPSTPQVEKANECIKKALDQFPNSPFVHEQAAEIVVKSTPLIGLYVMSNLKKIELHYKEAIRLAGKDILSIRHRLGLNQVLGAGQLRVHHEALLLRAEGMENLSKARHLTAEARIHYELAKADNLNFSALSICSPFMFTFPDDDDDDYELVSCPGASSSKGNKKSKKGRRRRK</sequence>
<protein>
    <submittedName>
        <fullName evidence="3">Uncharacterized protein LOC117652505</fullName>
    </submittedName>
</protein>
<dbReference type="InParanoid" id="A0A6P9A760"/>
<name>A0A6P9A760_THRPL</name>
<feature type="region of interest" description="Disordered" evidence="1">
    <location>
        <begin position="407"/>
        <end position="429"/>
    </location>
</feature>
<accession>A0A6P9A760</accession>
<dbReference type="Proteomes" id="UP000515158">
    <property type="component" value="Unplaced"/>
</dbReference>
<dbReference type="RefSeq" id="XP_034253360.1">
    <property type="nucleotide sequence ID" value="XM_034397469.1"/>
</dbReference>
<evidence type="ECO:0000313" key="3">
    <source>
        <dbReference type="RefSeq" id="XP_034253360.1"/>
    </source>
</evidence>
<dbReference type="OrthoDB" id="8191130at2759"/>
<reference evidence="3" key="1">
    <citation type="submission" date="2025-08" db="UniProtKB">
        <authorList>
            <consortium name="RefSeq"/>
        </authorList>
    </citation>
    <scope>IDENTIFICATION</scope>
    <source>
        <tissue evidence="3">Total insect</tissue>
    </source>
</reference>
<organism evidence="3">
    <name type="scientific">Thrips palmi</name>
    <name type="common">Melon thrips</name>
    <dbReference type="NCBI Taxonomy" id="161013"/>
    <lineage>
        <taxon>Eukaryota</taxon>
        <taxon>Metazoa</taxon>
        <taxon>Ecdysozoa</taxon>
        <taxon>Arthropoda</taxon>
        <taxon>Hexapoda</taxon>
        <taxon>Insecta</taxon>
        <taxon>Pterygota</taxon>
        <taxon>Neoptera</taxon>
        <taxon>Paraneoptera</taxon>
        <taxon>Thysanoptera</taxon>
        <taxon>Terebrantia</taxon>
        <taxon>Thripoidea</taxon>
        <taxon>Thripidae</taxon>
        <taxon>Thrips</taxon>
    </lineage>
</organism>
<feature type="compositionally biased region" description="Basic residues" evidence="1">
    <location>
        <begin position="417"/>
        <end position="429"/>
    </location>
</feature>
<dbReference type="AlphaFoldDB" id="A0A6P9A760"/>
<evidence type="ECO:0000313" key="2">
    <source>
        <dbReference type="Proteomes" id="UP000515158"/>
    </source>
</evidence>
<dbReference type="InterPro" id="IPR011990">
    <property type="entry name" value="TPR-like_helical_dom_sf"/>
</dbReference>
<gene>
    <name evidence="3" type="primary">LOC117652505</name>
</gene>
<dbReference type="KEGG" id="tpal:117652505"/>